<dbReference type="GO" id="GO:0042274">
    <property type="term" value="P:ribosomal small subunit biogenesis"/>
    <property type="evidence" value="ECO:0007669"/>
    <property type="project" value="UniProtKB-UniRule"/>
</dbReference>
<organism evidence="8 9">
    <name type="scientific">Candidatus Zymogenus saltonus</name>
    <dbReference type="NCBI Taxonomy" id="2844893"/>
    <lineage>
        <taxon>Bacteria</taxon>
        <taxon>Deltaproteobacteria</taxon>
        <taxon>Candidatus Zymogenia</taxon>
        <taxon>Candidatus Zymogeniales</taxon>
        <taxon>Candidatus Zymogenaceae</taxon>
        <taxon>Candidatus Zymogenus</taxon>
    </lineage>
</organism>
<protein>
    <recommendedName>
        <fullName evidence="5">Ribosome maturation factor RimM</fullName>
    </recommendedName>
</protein>
<evidence type="ECO:0000259" key="6">
    <source>
        <dbReference type="Pfam" id="PF01782"/>
    </source>
</evidence>
<dbReference type="InterPro" id="IPR009000">
    <property type="entry name" value="Transl_B-barrel_sf"/>
</dbReference>
<comment type="subcellular location">
    <subcellularLocation>
        <location evidence="5">Cytoplasm</location>
    </subcellularLocation>
</comment>
<dbReference type="Proteomes" id="UP000809273">
    <property type="component" value="Unassembled WGS sequence"/>
</dbReference>
<name>A0A9D8KF32_9DELT</name>
<keyword evidence="2 5" id="KW-0690">Ribosome biogenesis</keyword>
<feature type="domain" description="RimM N-terminal" evidence="6">
    <location>
        <begin position="7"/>
        <end position="98"/>
    </location>
</feature>
<comment type="caution">
    <text evidence="8">The sequence shown here is derived from an EMBL/GenBank/DDBJ whole genome shotgun (WGS) entry which is preliminary data.</text>
</comment>
<keyword evidence="3 5" id="KW-0698">rRNA processing</keyword>
<dbReference type="SUPFAM" id="SSF50447">
    <property type="entry name" value="Translation proteins"/>
    <property type="match status" value="1"/>
</dbReference>
<evidence type="ECO:0000256" key="2">
    <source>
        <dbReference type="ARBA" id="ARBA00022517"/>
    </source>
</evidence>
<dbReference type="HAMAP" id="MF_00014">
    <property type="entry name" value="Ribosome_mat_RimM"/>
    <property type="match status" value="1"/>
</dbReference>
<dbReference type="SUPFAM" id="SSF50346">
    <property type="entry name" value="PRC-barrel domain"/>
    <property type="match status" value="1"/>
</dbReference>
<dbReference type="GO" id="GO:0006364">
    <property type="term" value="P:rRNA processing"/>
    <property type="evidence" value="ECO:0007669"/>
    <property type="project" value="UniProtKB-UniRule"/>
</dbReference>
<dbReference type="EMBL" id="JAFGIX010000061">
    <property type="protein sequence ID" value="MBN1574000.1"/>
    <property type="molecule type" value="Genomic_DNA"/>
</dbReference>
<dbReference type="PANTHER" id="PTHR33692:SF1">
    <property type="entry name" value="RIBOSOME MATURATION FACTOR RIMM"/>
    <property type="match status" value="1"/>
</dbReference>
<accession>A0A9D8KF32</accession>
<evidence type="ECO:0000256" key="4">
    <source>
        <dbReference type="ARBA" id="ARBA00023186"/>
    </source>
</evidence>
<dbReference type="Gene3D" id="2.40.30.60">
    <property type="entry name" value="RimM"/>
    <property type="match status" value="1"/>
</dbReference>
<sequence>MSREIVFGQIVKPHGIKGAVKVKSYAESPESFLQAKRIRILRDGQKDGDSDESPMESTFTVLNAGGMGQKVILKLQGLDSRDDAEALVGSIITVRREDLPETDEDEYYWDDLIGMEVYDVSGKYLGIIKKILETGSNDVYIVGVEGNEDTNEILVPGTRDAVREVNVPEKRMIIEPEFGPVFNAED</sequence>
<evidence type="ECO:0000313" key="8">
    <source>
        <dbReference type="EMBL" id="MBN1574000.1"/>
    </source>
</evidence>
<evidence type="ECO:0000256" key="1">
    <source>
        <dbReference type="ARBA" id="ARBA00022490"/>
    </source>
</evidence>
<comment type="function">
    <text evidence="5">An accessory protein needed during the final step in the assembly of 30S ribosomal subunit, possibly for assembly of the head region. Essential for efficient processing of 16S rRNA. May be needed both before and after RbfA during the maturation of 16S rRNA. It has affinity for free ribosomal 30S subunits but not for 70S ribosomes.</text>
</comment>
<evidence type="ECO:0000313" key="9">
    <source>
        <dbReference type="Proteomes" id="UP000809273"/>
    </source>
</evidence>
<comment type="domain">
    <text evidence="5">The PRC barrel domain binds ribosomal protein uS19.</text>
</comment>
<dbReference type="InterPro" id="IPR002676">
    <property type="entry name" value="RimM_N"/>
</dbReference>
<feature type="domain" description="PRC-barrel" evidence="7">
    <location>
        <begin position="104"/>
        <end position="176"/>
    </location>
</feature>
<evidence type="ECO:0000256" key="3">
    <source>
        <dbReference type="ARBA" id="ARBA00022552"/>
    </source>
</evidence>
<dbReference type="InterPro" id="IPR036976">
    <property type="entry name" value="RimM_N_sf"/>
</dbReference>
<dbReference type="Pfam" id="PF05239">
    <property type="entry name" value="PRC"/>
    <property type="match status" value="1"/>
</dbReference>
<comment type="subunit">
    <text evidence="5">Binds ribosomal protein uS19.</text>
</comment>
<dbReference type="InterPro" id="IPR011033">
    <property type="entry name" value="PRC_barrel-like_sf"/>
</dbReference>
<dbReference type="AlphaFoldDB" id="A0A9D8KF32"/>
<dbReference type="GO" id="GO:0005840">
    <property type="term" value="C:ribosome"/>
    <property type="evidence" value="ECO:0007669"/>
    <property type="project" value="InterPro"/>
</dbReference>
<dbReference type="Gene3D" id="2.30.30.240">
    <property type="entry name" value="PRC-barrel domain"/>
    <property type="match status" value="1"/>
</dbReference>
<dbReference type="GO" id="GO:0005737">
    <property type="term" value="C:cytoplasm"/>
    <property type="evidence" value="ECO:0007669"/>
    <property type="project" value="UniProtKB-SubCell"/>
</dbReference>
<gene>
    <name evidence="5 8" type="primary">rimM</name>
    <name evidence="8" type="ORF">JW984_12460</name>
</gene>
<dbReference type="PANTHER" id="PTHR33692">
    <property type="entry name" value="RIBOSOME MATURATION FACTOR RIMM"/>
    <property type="match status" value="1"/>
</dbReference>
<dbReference type="InterPro" id="IPR011961">
    <property type="entry name" value="RimM"/>
</dbReference>
<evidence type="ECO:0000259" key="7">
    <source>
        <dbReference type="Pfam" id="PF05239"/>
    </source>
</evidence>
<proteinExistence type="inferred from homology"/>
<dbReference type="GO" id="GO:0043022">
    <property type="term" value="F:ribosome binding"/>
    <property type="evidence" value="ECO:0007669"/>
    <property type="project" value="InterPro"/>
</dbReference>
<keyword evidence="4 5" id="KW-0143">Chaperone</keyword>
<reference evidence="8" key="2">
    <citation type="submission" date="2021-01" db="EMBL/GenBank/DDBJ databases">
        <authorList>
            <person name="Hahn C.R."/>
            <person name="Youssef N.H."/>
            <person name="Elshahed M."/>
        </authorList>
    </citation>
    <scope>NUCLEOTIDE SEQUENCE</scope>
    <source>
        <strain evidence="8">Zod_Metabat.24</strain>
    </source>
</reference>
<evidence type="ECO:0000256" key="5">
    <source>
        <dbReference type="HAMAP-Rule" id="MF_00014"/>
    </source>
</evidence>
<comment type="similarity">
    <text evidence="5">Belongs to the RimM family.</text>
</comment>
<reference evidence="8" key="1">
    <citation type="journal article" date="2021" name="Environ. Microbiol.">
        <title>Genomic characterization of three novel Desulfobacterota classes expand the metabolic and phylogenetic diversity of the phylum.</title>
        <authorList>
            <person name="Murphy C.L."/>
            <person name="Biggerstaff J."/>
            <person name="Eichhorn A."/>
            <person name="Ewing E."/>
            <person name="Shahan R."/>
            <person name="Soriano D."/>
            <person name="Stewart S."/>
            <person name="VanMol K."/>
            <person name="Walker R."/>
            <person name="Walters P."/>
            <person name="Elshahed M.S."/>
            <person name="Youssef N.H."/>
        </authorList>
    </citation>
    <scope>NUCLEOTIDE SEQUENCE</scope>
    <source>
        <strain evidence="8">Zod_Metabat.24</strain>
    </source>
</reference>
<dbReference type="NCBIfam" id="TIGR02273">
    <property type="entry name" value="16S_RimM"/>
    <property type="match status" value="1"/>
</dbReference>
<keyword evidence="1 5" id="KW-0963">Cytoplasm</keyword>
<dbReference type="Pfam" id="PF01782">
    <property type="entry name" value="RimM"/>
    <property type="match status" value="1"/>
</dbReference>
<dbReference type="InterPro" id="IPR027275">
    <property type="entry name" value="PRC-brl_dom"/>
</dbReference>